<feature type="compositionally biased region" description="Basic and acidic residues" evidence="1">
    <location>
        <begin position="1693"/>
        <end position="1716"/>
    </location>
</feature>
<dbReference type="Proteomes" id="UP001231518">
    <property type="component" value="Chromosome 31"/>
</dbReference>
<organism evidence="2 3">
    <name type="scientific">Mythimna separata</name>
    <name type="common">Oriental armyworm</name>
    <name type="synonym">Pseudaletia separata</name>
    <dbReference type="NCBI Taxonomy" id="271217"/>
    <lineage>
        <taxon>Eukaryota</taxon>
        <taxon>Metazoa</taxon>
        <taxon>Ecdysozoa</taxon>
        <taxon>Arthropoda</taxon>
        <taxon>Hexapoda</taxon>
        <taxon>Insecta</taxon>
        <taxon>Pterygota</taxon>
        <taxon>Neoptera</taxon>
        <taxon>Endopterygota</taxon>
        <taxon>Lepidoptera</taxon>
        <taxon>Glossata</taxon>
        <taxon>Ditrysia</taxon>
        <taxon>Noctuoidea</taxon>
        <taxon>Noctuidae</taxon>
        <taxon>Noctuinae</taxon>
        <taxon>Hadenini</taxon>
        <taxon>Mythimna</taxon>
    </lineage>
</organism>
<feature type="region of interest" description="Disordered" evidence="1">
    <location>
        <begin position="1475"/>
        <end position="1532"/>
    </location>
</feature>
<feature type="region of interest" description="Disordered" evidence="1">
    <location>
        <begin position="1652"/>
        <end position="1727"/>
    </location>
</feature>
<accession>A0AAD7Y5K0</accession>
<feature type="region of interest" description="Disordered" evidence="1">
    <location>
        <begin position="671"/>
        <end position="699"/>
    </location>
</feature>
<feature type="compositionally biased region" description="Polar residues" evidence="1">
    <location>
        <begin position="1338"/>
        <end position="1351"/>
    </location>
</feature>
<evidence type="ECO:0000313" key="2">
    <source>
        <dbReference type="EMBL" id="KAJ8703725.1"/>
    </source>
</evidence>
<gene>
    <name evidence="2" type="ORF">PYW07_013019</name>
</gene>
<dbReference type="EMBL" id="JARGEI010000032">
    <property type="protein sequence ID" value="KAJ8703725.1"/>
    <property type="molecule type" value="Genomic_DNA"/>
</dbReference>
<feature type="compositionally biased region" description="Polar residues" evidence="1">
    <location>
        <begin position="1498"/>
        <end position="1517"/>
    </location>
</feature>
<feature type="region of interest" description="Disordered" evidence="1">
    <location>
        <begin position="1767"/>
        <end position="1819"/>
    </location>
</feature>
<evidence type="ECO:0000313" key="3">
    <source>
        <dbReference type="Proteomes" id="UP001231518"/>
    </source>
</evidence>
<feature type="compositionally biased region" description="Polar residues" evidence="1">
    <location>
        <begin position="676"/>
        <end position="687"/>
    </location>
</feature>
<evidence type="ECO:0000256" key="1">
    <source>
        <dbReference type="SAM" id="MobiDB-lite"/>
    </source>
</evidence>
<reference evidence="2" key="1">
    <citation type="submission" date="2023-03" db="EMBL/GenBank/DDBJ databases">
        <title>Chromosome-level genomes of two armyworms, Mythimna separata and Mythimna loreyi, provide insights into the biosynthesis and reception of sex pheromones.</title>
        <authorList>
            <person name="Zhao H."/>
        </authorList>
    </citation>
    <scope>NUCLEOTIDE SEQUENCE</scope>
    <source>
        <strain evidence="2">BeijingLab</strain>
        <tissue evidence="2">Pupa</tissue>
    </source>
</reference>
<feature type="compositionally biased region" description="Polar residues" evidence="1">
    <location>
        <begin position="1770"/>
        <end position="1781"/>
    </location>
</feature>
<name>A0AAD7Y5K0_MYTSE</name>
<protein>
    <submittedName>
        <fullName evidence="2">Uncharacterized protein</fullName>
    </submittedName>
</protein>
<feature type="region of interest" description="Disordered" evidence="1">
    <location>
        <begin position="1433"/>
        <end position="1454"/>
    </location>
</feature>
<feature type="region of interest" description="Disordered" evidence="1">
    <location>
        <begin position="1333"/>
        <end position="1364"/>
    </location>
</feature>
<feature type="region of interest" description="Disordered" evidence="1">
    <location>
        <begin position="1"/>
        <end position="31"/>
    </location>
</feature>
<keyword evidence="3" id="KW-1185">Reference proteome</keyword>
<proteinExistence type="predicted"/>
<sequence length="2056" mass="227988">MDDTQHSRVSDAAAAANRKRRSSILKSQRPARTPFSELEFNVATPTDTAKSRRVSFSKRTGVAEFVTNEATTTWKNFYEEHNKSLESSSNESEANASRQPVGHLGKRIFDQQFQEVEAVDFMSGLTNGSLNVNFSQQPISLECTEGKLTAPNNKFELSAFTEQSKLFGNDFTAPTLGEGSGRIDVNFSAIQQIEKDDLDEFEKDLQRGPNNMGCLGPFSDRQNMCEYIEVDLNMTHVAKNEEDMSITDTVHSPVQDVSKSASIDKKAILNSDWVADKENIVVNPYAAPVETNFAVNEEPDQVLVFDGKRLTLQPDVPDKEKNYRQTLLPNSSAETPTRKTIVLNTNDDLPNYLGDMRNSKCENSFYNGFQEIKSNEDEISDTVQLSRAFNKPKRQTIHDITGNISITQALPTNIICQTAVISQDGNPSERKSIVFEKSANDISMTEPVPVKLLSSGGSLAERCHTVVYEDDTANISMTQAVPTNILVNETPEDPKKEIFKSDEALSSNTLDQKPSTRKTIVFDDDNTCNVSFTQAVPSNILLADKLSKEKRQTIIYENDTGNISVTQALPTNVILANSEPNSARRQTIVYSDDTGNISVTQALPSNILLEKRKLDVDNEAEFIPTSQPLLNTTAKNCNAVRRRTIVYENDTGNLSITQAIPAQLIPGYSQEKPIDTLNTSPETSPTNAGKKPRNRQRQTIAYDNDDGDISMTEAISAKILEEVKSEGKTIVFDETEANISATLAVSTNVFLLDQVDTDVDRGEIKEKVTDYDVYDEVRNSPVEAVQDGRKSNVFYPDMNCDMSLTTAISKVASLRETEKGDMSITKPIPAELITVDTELSSKVKDKLLDLTEPDQVVGRQSGVIVLQNSRANSRPTLQMSISEVAELKKIGAIYNDTFKDPSEDTTAVESFVADDVMIASSLRDVSANASVLHPRVEEKTNKLSLISTDMKEDKVSDGEDDAIMQTDVEEKQESLVNSEASMSVTTIGSGTDDKNVMVCIASSHSPSVKNTDGNTSPESLFYITNDEDDAATDTVEAKADKTQNVSYKQLPMHHLDEHLEAVDELQKKLALLESNSLQNRSQRYFDEVTSAHSKQVDEVDEEEDDKVEQQSHSYKSANDTQELLNMLTNLTDNLDSDNDIAPVVKVKDSEVTEHRRLSFLPSRQSIVLSREDLLNNISMAQAALQKSRLELDDIDSLEDDTKDATVDIADKSGRASNDVVKTLHFHDDSTVSEESLTELTPLKKTAFGETSYMYEPKGKVIPTYLKDVSDGIKELMLDLVKPVNNENLPFEIGIDKDLPATGSTQSTQIQTNLVASSQVDIASEAYSVSESRSDLPFMSQSQRPVTFSENMSELDDPDSKEDSVCTHTPVEEQAPAAPVLIFDHTNPLNNVLLPPMDFTEPHRYNPIVRPVQNANLPFDDKGLDTNIKLVKPEETDQVSEGLHTSPPPNTQSIGVHYNYTNREEVSRDFEVQTVTMTKEKNKRTSILQNGPIKRTPPKQESNANTQRKASPDSSSPTGKKDPKPSARPSTPSVIASKLLSLDQSVDAVLKRSKDDEVNTTIAMQQNRVLLESSSSLTLVDDPVEGQTSPMLPGKEVTNQRIRFSKLQLVDIAEQAIEAENTPKLTEIFSQDHYSSESNGHISKGKKRIYSPIHKHKHQSQEEVTPKPLTKMQKISKSPKVQSKMPAQLSSTDDSEHNMEAESDDNIRSPKSRDKKSPKSKTKKPGQTVIVRQLISECISFDPSYQRAEEDKKLLSYLNPKTDNLAELSHSDGSFTSSNDMKSASDEMMDCQSPHQSTREAVPRQADWQPDLTADTSSSKCESDTSVNVVTKIDMLSFMGGHECRWESSTADAWSFLLLHGRLRLTACLAPRLDTTQPQQRGHTLVRDLTVEVVQHEHANPVASMCVAFACSTMRHVAARALRAACRARDVAPLLRRCAAVARIALRWGRAMHDAKLHLAYSIDSDGNLAMKVANVPLRAVWEVRMRIALVFDDAHAVPTPRATDVRVRAVVSGVNVDADVARALAHTPKDWGHAPRIIWKVFRLLKHKKREDYLLA</sequence>
<feature type="region of interest" description="Disordered" evidence="1">
    <location>
        <begin position="1089"/>
        <end position="1118"/>
    </location>
</feature>
<comment type="caution">
    <text evidence="2">The sequence shown here is derived from an EMBL/GenBank/DDBJ whole genome shotgun (WGS) entry which is preliminary data.</text>
</comment>